<evidence type="ECO:0000313" key="7">
    <source>
        <dbReference type="Proteomes" id="UP000243207"/>
    </source>
</evidence>
<gene>
    <name evidence="6" type="ORF">SAMN05216421_1883</name>
</gene>
<evidence type="ECO:0000256" key="2">
    <source>
        <dbReference type="ARBA" id="ARBA00022723"/>
    </source>
</evidence>
<dbReference type="SUPFAM" id="SSF51316">
    <property type="entry name" value="Mss4-like"/>
    <property type="match status" value="1"/>
</dbReference>
<dbReference type="PANTHER" id="PTHR33337:SF40">
    <property type="entry name" value="CENP-V_GFA DOMAIN-CONTAINING PROTEIN-RELATED"/>
    <property type="match status" value="1"/>
</dbReference>
<dbReference type="PANTHER" id="PTHR33337">
    <property type="entry name" value="GFA DOMAIN-CONTAINING PROTEIN"/>
    <property type="match status" value="1"/>
</dbReference>
<dbReference type="GO" id="GO:0016846">
    <property type="term" value="F:carbon-sulfur lyase activity"/>
    <property type="evidence" value="ECO:0007669"/>
    <property type="project" value="InterPro"/>
</dbReference>
<evidence type="ECO:0000256" key="4">
    <source>
        <dbReference type="ARBA" id="ARBA00023239"/>
    </source>
</evidence>
<evidence type="ECO:0000313" key="6">
    <source>
        <dbReference type="EMBL" id="SDS63454.1"/>
    </source>
</evidence>
<dbReference type="RefSeq" id="WP_093393666.1">
    <property type="nucleotide sequence ID" value="NZ_LT629736.1"/>
</dbReference>
<dbReference type="EMBL" id="LT629736">
    <property type="protein sequence ID" value="SDS63454.1"/>
    <property type="molecule type" value="Genomic_DNA"/>
</dbReference>
<keyword evidence="4" id="KW-0456">Lyase</keyword>
<dbReference type="InterPro" id="IPR011057">
    <property type="entry name" value="Mss4-like_sf"/>
</dbReference>
<dbReference type="OrthoDB" id="7765631at2"/>
<dbReference type="Pfam" id="PF04828">
    <property type="entry name" value="GFA"/>
    <property type="match status" value="1"/>
</dbReference>
<keyword evidence="2" id="KW-0479">Metal-binding</keyword>
<dbReference type="GO" id="GO:0046872">
    <property type="term" value="F:metal ion binding"/>
    <property type="evidence" value="ECO:0007669"/>
    <property type="project" value="UniProtKB-KW"/>
</dbReference>
<dbReference type="Gene3D" id="3.90.1590.10">
    <property type="entry name" value="glutathione-dependent formaldehyde- activating enzyme (gfa)"/>
    <property type="match status" value="1"/>
</dbReference>
<keyword evidence="7" id="KW-1185">Reference proteome</keyword>
<dbReference type="STRING" id="487184.SAMN05216421_1883"/>
<dbReference type="AlphaFoldDB" id="A0A1H1TTH0"/>
<evidence type="ECO:0000256" key="1">
    <source>
        <dbReference type="ARBA" id="ARBA00005495"/>
    </source>
</evidence>
<dbReference type="InterPro" id="IPR006913">
    <property type="entry name" value="CENP-V/GFA"/>
</dbReference>
<accession>A0A1H1TTH0</accession>
<reference evidence="7" key="1">
    <citation type="submission" date="2016-10" db="EMBL/GenBank/DDBJ databases">
        <authorList>
            <person name="Varghese N."/>
            <person name="Submissions S."/>
        </authorList>
    </citation>
    <scope>NUCLEOTIDE SEQUENCE [LARGE SCALE GENOMIC DNA]</scope>
    <source>
        <strain evidence="7">NRRL B-51270</strain>
    </source>
</reference>
<evidence type="ECO:0000259" key="5">
    <source>
        <dbReference type="PROSITE" id="PS51891"/>
    </source>
</evidence>
<dbReference type="PROSITE" id="PS51891">
    <property type="entry name" value="CENP_V_GFA"/>
    <property type="match status" value="1"/>
</dbReference>
<sequence length="131" mass="14324">MDFAGSCHCGSVRWKGTLPATAVLKCHYNNCRKLQGGDYSSWVVVPRSQFQIAEGLEHISSYNANDVSSKSFCSFCGSASFLVNGKHFPGHFVLPLGAIDDYTQALAPQIQVYTPDKAPWVTLHDDEPVVS</sequence>
<feature type="domain" description="CENP-V/GFA" evidence="5">
    <location>
        <begin position="3"/>
        <end position="121"/>
    </location>
</feature>
<evidence type="ECO:0000256" key="3">
    <source>
        <dbReference type="ARBA" id="ARBA00022833"/>
    </source>
</evidence>
<organism evidence="6 7">
    <name type="scientific">Halopseudomonas xinjiangensis</name>
    <dbReference type="NCBI Taxonomy" id="487184"/>
    <lineage>
        <taxon>Bacteria</taxon>
        <taxon>Pseudomonadati</taxon>
        <taxon>Pseudomonadota</taxon>
        <taxon>Gammaproteobacteria</taxon>
        <taxon>Pseudomonadales</taxon>
        <taxon>Pseudomonadaceae</taxon>
        <taxon>Halopseudomonas</taxon>
    </lineage>
</organism>
<proteinExistence type="inferred from homology"/>
<comment type="similarity">
    <text evidence="1">Belongs to the Gfa family.</text>
</comment>
<protein>
    <submittedName>
        <fullName evidence="6">Uncharacterized conserved protein</fullName>
    </submittedName>
</protein>
<keyword evidence="3" id="KW-0862">Zinc</keyword>
<dbReference type="Proteomes" id="UP000243207">
    <property type="component" value="Chromosome I"/>
</dbReference>
<name>A0A1H1TTH0_9GAMM</name>